<dbReference type="GO" id="GO:0000166">
    <property type="term" value="F:nucleotide binding"/>
    <property type="evidence" value="ECO:0007669"/>
    <property type="project" value="InterPro"/>
</dbReference>
<accession>A0A143PS32</accession>
<evidence type="ECO:0000313" key="5">
    <source>
        <dbReference type="Proteomes" id="UP000076079"/>
    </source>
</evidence>
<proteinExistence type="predicted"/>
<dbReference type="PROSITE" id="PS51318">
    <property type="entry name" value="TAT"/>
    <property type="match status" value="1"/>
</dbReference>
<dbReference type="GO" id="GO:0050112">
    <property type="term" value="F:inositol 2-dehydrogenase (NAD+) activity"/>
    <property type="evidence" value="ECO:0007669"/>
    <property type="project" value="UniProtKB-EC"/>
</dbReference>
<gene>
    <name evidence="4" type="primary">iolG_16</name>
    <name evidence="4" type="ORF">LuPra_04652</name>
</gene>
<dbReference type="Proteomes" id="UP000076079">
    <property type="component" value="Chromosome"/>
</dbReference>
<dbReference type="Gene3D" id="3.30.360.10">
    <property type="entry name" value="Dihydrodipicolinate Reductase, domain 2"/>
    <property type="match status" value="1"/>
</dbReference>
<feature type="domain" description="Gfo/Idh/MocA-like oxidoreductase N-terminal" evidence="2">
    <location>
        <begin position="41"/>
        <end position="159"/>
    </location>
</feature>
<dbReference type="STRING" id="1855912.LuPra_04652"/>
<dbReference type="SUPFAM" id="SSF51735">
    <property type="entry name" value="NAD(P)-binding Rossmann-fold domains"/>
    <property type="match status" value="1"/>
</dbReference>
<dbReference type="Gene3D" id="3.40.50.720">
    <property type="entry name" value="NAD(P)-binding Rossmann-like Domain"/>
    <property type="match status" value="1"/>
</dbReference>
<protein>
    <submittedName>
        <fullName evidence="4">Inositol 2-dehydrogenase</fullName>
        <ecNumber evidence="4">1.1.1.18</ecNumber>
    </submittedName>
</protein>
<keyword evidence="1 4" id="KW-0560">Oxidoreductase</keyword>
<sequence>MDRRDFIRSTVIAGAGLGAASADALASAASQVAVAPSDRLRLGFIGTGARGQQLIDACRALPGLDVVSICDAYTGRAERARARSGGTAAILPDYRAVLDDRNVEAVFIATPDHWHKTMAVAALDAGKDVYLEKPMTYTAAEGLDVIAAVDRSRRVLQVGSQGPSTAQQRSAREIVKSGRLGQITLVRAAFNRNTPSGAWLYPIPPDASERTVDWAQFLGPAPKRPFSLERFFRWRCYWDYSGGLATDLFVHLATTIHYVLDVQGPSQVVAAGATHRWKDTHEVPDTIDAILTYPQGFTVTLGCTLNSTGGDEGVHIHGTRGTLHLVGNELRFSAEPAGDDNRWVVRSWPEALERGYYADPKVQAIETPSSHLQAATPAGERWAVSGENEDVAHVRTFVEAVRSRSSPVEDARFGHRAASCAHMINRSIREGRIVKWDPDRNTVATA</sequence>
<evidence type="ECO:0000259" key="3">
    <source>
        <dbReference type="Pfam" id="PF22725"/>
    </source>
</evidence>
<dbReference type="InterPro" id="IPR055170">
    <property type="entry name" value="GFO_IDH_MocA-like_dom"/>
</dbReference>
<name>A0A143PS32_LUTPR</name>
<dbReference type="SUPFAM" id="SSF55347">
    <property type="entry name" value="Glyceraldehyde-3-phosphate dehydrogenase-like, C-terminal domain"/>
    <property type="match status" value="1"/>
</dbReference>
<dbReference type="InterPro" id="IPR036291">
    <property type="entry name" value="NAD(P)-bd_dom_sf"/>
</dbReference>
<keyword evidence="5" id="KW-1185">Reference proteome</keyword>
<dbReference type="InterPro" id="IPR050463">
    <property type="entry name" value="Gfo/Idh/MocA_oxidrdct_glycsds"/>
</dbReference>
<dbReference type="KEGG" id="abac:LuPra_04652"/>
<dbReference type="RefSeq" id="WP_110172950.1">
    <property type="nucleotide sequence ID" value="NZ_CP015136.1"/>
</dbReference>
<dbReference type="AlphaFoldDB" id="A0A143PS32"/>
<dbReference type="Pfam" id="PF22725">
    <property type="entry name" value="GFO_IDH_MocA_C3"/>
    <property type="match status" value="1"/>
</dbReference>
<dbReference type="PANTHER" id="PTHR43818">
    <property type="entry name" value="BCDNA.GH03377"/>
    <property type="match status" value="1"/>
</dbReference>
<dbReference type="OrthoDB" id="106459at2"/>
<dbReference type="Pfam" id="PF01408">
    <property type="entry name" value="GFO_IDH_MocA"/>
    <property type="match status" value="1"/>
</dbReference>
<reference evidence="5" key="2">
    <citation type="submission" date="2016-04" db="EMBL/GenBank/DDBJ databases">
        <title>First Complete Genome Sequence of a Subdivision 6 Acidobacterium.</title>
        <authorList>
            <person name="Huang S."/>
            <person name="Vieira S."/>
            <person name="Bunk B."/>
            <person name="Riedel T."/>
            <person name="Sproeer C."/>
            <person name="Overmann J."/>
        </authorList>
    </citation>
    <scope>NUCLEOTIDE SEQUENCE [LARGE SCALE GENOMIC DNA]</scope>
    <source>
        <strain evidence="5">DSM 100886 HEG_-6_39</strain>
    </source>
</reference>
<dbReference type="InterPro" id="IPR000683">
    <property type="entry name" value="Gfo/Idh/MocA-like_OxRdtase_N"/>
</dbReference>
<evidence type="ECO:0000313" key="4">
    <source>
        <dbReference type="EMBL" id="AMY11402.1"/>
    </source>
</evidence>
<reference evidence="4 5" key="1">
    <citation type="journal article" date="2016" name="Genome Announc.">
        <title>First Complete Genome Sequence of a Subdivision 6 Acidobacterium Strain.</title>
        <authorList>
            <person name="Huang S."/>
            <person name="Vieira S."/>
            <person name="Bunk B."/>
            <person name="Riedel T."/>
            <person name="Sproer C."/>
            <person name="Overmann J."/>
        </authorList>
    </citation>
    <scope>NUCLEOTIDE SEQUENCE [LARGE SCALE GENOMIC DNA]</scope>
    <source>
        <strain evidence="5">DSM 100886 HEG_-6_39</strain>
    </source>
</reference>
<feature type="domain" description="GFO/IDH/MocA-like oxidoreductase" evidence="3">
    <location>
        <begin position="230"/>
        <end position="323"/>
    </location>
</feature>
<dbReference type="InterPro" id="IPR006311">
    <property type="entry name" value="TAT_signal"/>
</dbReference>
<dbReference type="EMBL" id="CP015136">
    <property type="protein sequence ID" value="AMY11402.1"/>
    <property type="molecule type" value="Genomic_DNA"/>
</dbReference>
<dbReference type="PANTHER" id="PTHR43818:SF11">
    <property type="entry name" value="BCDNA.GH03377"/>
    <property type="match status" value="1"/>
</dbReference>
<evidence type="ECO:0000256" key="1">
    <source>
        <dbReference type="ARBA" id="ARBA00023002"/>
    </source>
</evidence>
<evidence type="ECO:0000259" key="2">
    <source>
        <dbReference type="Pfam" id="PF01408"/>
    </source>
</evidence>
<organism evidence="4 5">
    <name type="scientific">Luteitalea pratensis</name>
    <dbReference type="NCBI Taxonomy" id="1855912"/>
    <lineage>
        <taxon>Bacteria</taxon>
        <taxon>Pseudomonadati</taxon>
        <taxon>Acidobacteriota</taxon>
        <taxon>Vicinamibacteria</taxon>
        <taxon>Vicinamibacterales</taxon>
        <taxon>Vicinamibacteraceae</taxon>
        <taxon>Luteitalea</taxon>
    </lineage>
</organism>
<dbReference type="EC" id="1.1.1.18" evidence="4"/>